<dbReference type="KEGG" id="hsc:HVS_05560"/>
<dbReference type="InterPro" id="IPR018076">
    <property type="entry name" value="T2SS_GspF_dom"/>
</dbReference>
<comment type="subcellular location">
    <subcellularLocation>
        <location evidence="1">Cell membrane</location>
        <topology evidence="1">Multi-pass membrane protein</topology>
    </subcellularLocation>
</comment>
<dbReference type="GO" id="GO:0005886">
    <property type="term" value="C:plasma membrane"/>
    <property type="evidence" value="ECO:0007669"/>
    <property type="project" value="UniProtKB-SubCell"/>
</dbReference>
<protein>
    <submittedName>
        <fullName evidence="8">Bacterial type II secretion system protein F domain protein</fullName>
    </submittedName>
</protein>
<feature type="domain" description="Type II secretion system protein GspF" evidence="7">
    <location>
        <begin position="149"/>
        <end position="279"/>
    </location>
</feature>
<dbReference type="Proteomes" id="UP000233534">
    <property type="component" value="Chromosome"/>
</dbReference>
<name>A0A2K9DZU8_9FIRM</name>
<dbReference type="Pfam" id="PF00482">
    <property type="entry name" value="T2SSF"/>
    <property type="match status" value="1"/>
</dbReference>
<evidence type="ECO:0000256" key="2">
    <source>
        <dbReference type="ARBA" id="ARBA00022475"/>
    </source>
</evidence>
<evidence type="ECO:0000256" key="5">
    <source>
        <dbReference type="ARBA" id="ARBA00023136"/>
    </source>
</evidence>
<sequence length="288" mass="33342">MLIASLAVLLVFMILLLSSKNKYREYTEPLDKEEYKLKDLLCVGLFIMDKIKYSYNTEYDRKVLDKISELKGPKYSVYYLQIYWANKITLMFILLILFLFVGVSQEEITTEYLFFGVFVLALVVFVSYRELDKKVKERRLSIQIDFPDFLNQLVLLISAGMTVSRAWERIVEQSEKDTVLYDELRIVLADIRAGKSEINAFEDFAKRCRIPEITRFSSIIIQNINKGSSDIVPMLLRQASECWEMRKHAARRIGEEASSKLLFPMMLMFAAVLLIVATPAVIAIMGSM</sequence>
<proteinExistence type="predicted"/>
<keyword evidence="2" id="KW-1003">Cell membrane</keyword>
<dbReference type="RefSeq" id="WP_101300004.1">
    <property type="nucleotide sequence ID" value="NZ_CP025197.1"/>
</dbReference>
<dbReference type="AlphaFoldDB" id="A0A2K9DZU8"/>
<feature type="transmembrane region" description="Helical" evidence="6">
    <location>
        <begin position="78"/>
        <end position="100"/>
    </location>
</feature>
<dbReference type="PANTHER" id="PTHR35007">
    <property type="entry name" value="INTEGRAL MEMBRANE PROTEIN-RELATED"/>
    <property type="match status" value="1"/>
</dbReference>
<keyword evidence="3 6" id="KW-0812">Transmembrane</keyword>
<evidence type="ECO:0000313" key="8">
    <source>
        <dbReference type="EMBL" id="AUG57042.1"/>
    </source>
</evidence>
<gene>
    <name evidence="8" type="ORF">HVS_05560</name>
</gene>
<feature type="transmembrane region" description="Helical" evidence="6">
    <location>
        <begin position="261"/>
        <end position="285"/>
    </location>
</feature>
<organism evidence="8 9">
    <name type="scientific">Acetivibrio saccincola</name>
    <dbReference type="NCBI Taxonomy" id="1677857"/>
    <lineage>
        <taxon>Bacteria</taxon>
        <taxon>Bacillati</taxon>
        <taxon>Bacillota</taxon>
        <taxon>Clostridia</taxon>
        <taxon>Eubacteriales</taxon>
        <taxon>Oscillospiraceae</taxon>
        <taxon>Acetivibrio</taxon>
    </lineage>
</organism>
<dbReference type="EMBL" id="CP025197">
    <property type="protein sequence ID" value="AUG57042.1"/>
    <property type="molecule type" value="Genomic_DNA"/>
</dbReference>
<keyword evidence="9" id="KW-1185">Reference proteome</keyword>
<evidence type="ECO:0000256" key="3">
    <source>
        <dbReference type="ARBA" id="ARBA00022692"/>
    </source>
</evidence>
<keyword evidence="5 6" id="KW-0472">Membrane</keyword>
<dbReference type="InterPro" id="IPR042094">
    <property type="entry name" value="T2SS_GspF_sf"/>
</dbReference>
<feature type="transmembrane region" description="Helical" evidence="6">
    <location>
        <begin position="112"/>
        <end position="129"/>
    </location>
</feature>
<dbReference type="PANTHER" id="PTHR35007:SF2">
    <property type="entry name" value="PILUS ASSEMBLE PROTEIN"/>
    <property type="match status" value="1"/>
</dbReference>
<evidence type="ECO:0000259" key="7">
    <source>
        <dbReference type="Pfam" id="PF00482"/>
    </source>
</evidence>
<evidence type="ECO:0000256" key="6">
    <source>
        <dbReference type="SAM" id="Phobius"/>
    </source>
</evidence>
<accession>A0A2K9DZU8</accession>
<evidence type="ECO:0000256" key="1">
    <source>
        <dbReference type="ARBA" id="ARBA00004651"/>
    </source>
</evidence>
<keyword evidence="4 6" id="KW-1133">Transmembrane helix</keyword>
<reference evidence="8 9" key="1">
    <citation type="submission" date="2017-12" db="EMBL/GenBank/DDBJ databases">
        <title>Complete genome sequence of Herbivorax saccincola GGR1, a novel Cellulosome-producing hydrolytic bacterium in a thermophilic biogas plant, established by Illumina and Nanopore MinION sequencing.</title>
        <authorList>
            <person name="Pechtl A."/>
            <person name="Ruckert C."/>
            <person name="Koeck D.E."/>
            <person name="Maus I."/>
            <person name="Winkler A."/>
            <person name="Kalinowski J."/>
            <person name="Puhler A."/>
            <person name="Schwarz W.W."/>
            <person name="Zverlov V.V."/>
            <person name="Schluter A."/>
            <person name="Liebl W."/>
        </authorList>
    </citation>
    <scope>NUCLEOTIDE SEQUENCE [LARGE SCALE GENOMIC DNA]</scope>
    <source>
        <strain evidence="9">SR1</strain>
    </source>
</reference>
<evidence type="ECO:0000313" key="9">
    <source>
        <dbReference type="Proteomes" id="UP000233534"/>
    </source>
</evidence>
<dbReference type="Gene3D" id="1.20.81.30">
    <property type="entry name" value="Type II secretion system (T2SS), domain F"/>
    <property type="match status" value="1"/>
</dbReference>
<evidence type="ECO:0000256" key="4">
    <source>
        <dbReference type="ARBA" id="ARBA00022989"/>
    </source>
</evidence>